<evidence type="ECO:0000256" key="8">
    <source>
        <dbReference type="PROSITE-ProRule" id="PRU00042"/>
    </source>
</evidence>
<dbReference type="PANTHER" id="PTHR16515">
    <property type="entry name" value="PR DOMAIN ZINC FINGER PROTEIN"/>
    <property type="match status" value="1"/>
</dbReference>
<evidence type="ECO:0000256" key="4">
    <source>
        <dbReference type="ARBA" id="ARBA00022771"/>
    </source>
</evidence>
<dbReference type="PROSITE" id="PS50157">
    <property type="entry name" value="ZINC_FINGER_C2H2_2"/>
    <property type="match status" value="2"/>
</dbReference>
<dbReference type="AlphaFoldDB" id="A0A6G0STY8"/>
<sequence>MIIEDYSDGLSAKEQSVPVKFERLSTLHQLNCLINKLEELELQNLSPCKTKLEKVTDRLKNLNRYQMKSELLYKDELMQYERAIEWIKSPAEFRNRIKATIQACLKKLIGSDGKIEDLHLITKAFRGSSAYWRTALNECVAKIRSLGPPTYFISCSCNDLYWIDMRTALLIADAEQMTSGGNHPSFDTPEGIATLDRVATCEMPAQDDEIYKLVKKCQTHRHSATCQKNHITTRCRFSFPRQKCTESHIVSHSSDEFIQNGGRICLLKRRKEDQWPRAFENVERQPFGSNESTAYYVAKYISKAEPTELNVSVALAIREIRREESDISQKLFKICMRIMNERLRHLTLTGSSRQCIFLNTRKPEQGYRMLKFETDGRSTGDFFANIFQRYENRPREPADYNFPAMCLMEFTMRFQPHYRKPRGEEESEGNVDQDANDKVPFLEVVQIKAQIKYLNMQVLFIRRHIRICSRKSTFTSDMCKQLFHKKLLLITHILNHTKDKFKKYGICNKMFTRKSHLKIHMRIHTGQKPCKCKICHKSSNLKVHTRTHISEKLFKCEMCDNLFTQETSLKVHTRTHTGENPYKCDVSNKCGPPNIFPTYSPLTDSDMKQLTRLSFPPVDLTRVPVGPLRWSVASGETSLPAVEQWLENVFGLLIKTSEEILNLKDKVCSWTYTDQFAEYGGLIEFLRRAIVVSAEEDTDGKKTIFILDFMVPPSVTLDRIPEVNAIGPPIKPLRGLCCIPVKYTESDA</sequence>
<protein>
    <recommendedName>
        <fullName evidence="9">C2H2-type domain-containing protein</fullName>
    </recommendedName>
</protein>
<keyword evidence="2" id="KW-0479">Metal-binding</keyword>
<dbReference type="FunFam" id="3.30.160.60:FF:000145">
    <property type="entry name" value="Zinc finger protein 574"/>
    <property type="match status" value="1"/>
</dbReference>
<dbReference type="InterPro" id="IPR025476">
    <property type="entry name" value="Helitron_helicase-like"/>
</dbReference>
<evidence type="ECO:0000256" key="3">
    <source>
        <dbReference type="ARBA" id="ARBA00022737"/>
    </source>
</evidence>
<evidence type="ECO:0000313" key="11">
    <source>
        <dbReference type="Proteomes" id="UP000475862"/>
    </source>
</evidence>
<keyword evidence="7" id="KW-0539">Nucleus</keyword>
<keyword evidence="6" id="KW-0238">DNA-binding</keyword>
<comment type="caution">
    <text evidence="10">The sequence shown here is derived from an EMBL/GenBank/DDBJ whole genome shotgun (WGS) entry which is preliminary data.</text>
</comment>
<evidence type="ECO:0000256" key="5">
    <source>
        <dbReference type="ARBA" id="ARBA00022833"/>
    </source>
</evidence>
<keyword evidence="5" id="KW-0862">Zinc</keyword>
<evidence type="ECO:0000256" key="6">
    <source>
        <dbReference type="ARBA" id="ARBA00023125"/>
    </source>
</evidence>
<dbReference type="GO" id="GO:0008270">
    <property type="term" value="F:zinc ion binding"/>
    <property type="evidence" value="ECO:0007669"/>
    <property type="project" value="UniProtKB-KW"/>
</dbReference>
<proteinExistence type="predicted"/>
<accession>A0A6G0STY8</accession>
<evidence type="ECO:0000313" key="10">
    <source>
        <dbReference type="EMBL" id="KAE9521618.1"/>
    </source>
</evidence>
<dbReference type="PROSITE" id="PS00028">
    <property type="entry name" value="ZINC_FINGER_C2H2_1"/>
    <property type="match status" value="1"/>
</dbReference>
<dbReference type="Pfam" id="PF14214">
    <property type="entry name" value="Helitron_like_N"/>
    <property type="match status" value="1"/>
</dbReference>
<evidence type="ECO:0000256" key="1">
    <source>
        <dbReference type="ARBA" id="ARBA00004123"/>
    </source>
</evidence>
<dbReference type="InterPro" id="IPR036236">
    <property type="entry name" value="Znf_C2H2_sf"/>
</dbReference>
<dbReference type="Gene3D" id="3.30.160.60">
    <property type="entry name" value="Classic Zinc Finger"/>
    <property type="match status" value="3"/>
</dbReference>
<dbReference type="SMART" id="SM00355">
    <property type="entry name" value="ZnF_C2H2"/>
    <property type="match status" value="4"/>
</dbReference>
<feature type="domain" description="C2H2-type" evidence="9">
    <location>
        <begin position="554"/>
        <end position="581"/>
    </location>
</feature>
<keyword evidence="3" id="KW-0677">Repeat</keyword>
<dbReference type="PANTHER" id="PTHR16515:SF49">
    <property type="entry name" value="GASTRULA ZINC FINGER PROTEIN XLCGF49.1-LIKE-RELATED"/>
    <property type="match status" value="1"/>
</dbReference>
<dbReference type="FunFam" id="3.30.160.60:FF:002343">
    <property type="entry name" value="Zinc finger protein 33A"/>
    <property type="match status" value="1"/>
</dbReference>
<feature type="domain" description="C2H2-type" evidence="9">
    <location>
        <begin position="501"/>
        <end position="529"/>
    </location>
</feature>
<keyword evidence="4 8" id="KW-0863">Zinc-finger</keyword>
<dbReference type="EMBL" id="VYZN01002552">
    <property type="protein sequence ID" value="KAE9521618.1"/>
    <property type="molecule type" value="Genomic_DNA"/>
</dbReference>
<gene>
    <name evidence="10" type="ORF">AGLY_017986</name>
</gene>
<evidence type="ECO:0000256" key="7">
    <source>
        <dbReference type="ARBA" id="ARBA00023242"/>
    </source>
</evidence>
<reference evidence="10 11" key="1">
    <citation type="submission" date="2019-08" db="EMBL/GenBank/DDBJ databases">
        <title>The genome of the soybean aphid Biotype 1, its phylome, world population structure and adaptation to the North American continent.</title>
        <authorList>
            <person name="Giordano R."/>
            <person name="Donthu R.K."/>
            <person name="Hernandez A.G."/>
            <person name="Wright C.L."/>
            <person name="Zimin A.V."/>
        </authorList>
    </citation>
    <scope>NUCLEOTIDE SEQUENCE [LARGE SCALE GENOMIC DNA]</scope>
    <source>
        <tissue evidence="10">Whole aphids</tissue>
    </source>
</reference>
<dbReference type="Proteomes" id="UP000475862">
    <property type="component" value="Unassembled WGS sequence"/>
</dbReference>
<keyword evidence="11" id="KW-1185">Reference proteome</keyword>
<name>A0A6G0STY8_APHGL</name>
<organism evidence="10 11">
    <name type="scientific">Aphis glycines</name>
    <name type="common">Soybean aphid</name>
    <dbReference type="NCBI Taxonomy" id="307491"/>
    <lineage>
        <taxon>Eukaryota</taxon>
        <taxon>Metazoa</taxon>
        <taxon>Ecdysozoa</taxon>
        <taxon>Arthropoda</taxon>
        <taxon>Hexapoda</taxon>
        <taxon>Insecta</taxon>
        <taxon>Pterygota</taxon>
        <taxon>Neoptera</taxon>
        <taxon>Paraneoptera</taxon>
        <taxon>Hemiptera</taxon>
        <taxon>Sternorrhyncha</taxon>
        <taxon>Aphidomorpha</taxon>
        <taxon>Aphidoidea</taxon>
        <taxon>Aphididae</taxon>
        <taxon>Aphidini</taxon>
        <taxon>Aphis</taxon>
        <taxon>Aphis</taxon>
    </lineage>
</organism>
<dbReference type="GO" id="GO:0006355">
    <property type="term" value="P:regulation of DNA-templated transcription"/>
    <property type="evidence" value="ECO:0007669"/>
    <property type="project" value="UniProtKB-ARBA"/>
</dbReference>
<dbReference type="OrthoDB" id="6603623at2759"/>
<comment type="subcellular location">
    <subcellularLocation>
        <location evidence="1">Nucleus</location>
    </subcellularLocation>
</comment>
<dbReference type="SUPFAM" id="SSF57667">
    <property type="entry name" value="beta-beta-alpha zinc fingers"/>
    <property type="match status" value="2"/>
</dbReference>
<dbReference type="GO" id="GO:0005634">
    <property type="term" value="C:nucleus"/>
    <property type="evidence" value="ECO:0007669"/>
    <property type="project" value="UniProtKB-SubCell"/>
</dbReference>
<dbReference type="InterPro" id="IPR013087">
    <property type="entry name" value="Znf_C2H2_type"/>
</dbReference>
<evidence type="ECO:0000256" key="2">
    <source>
        <dbReference type="ARBA" id="ARBA00022723"/>
    </source>
</evidence>
<dbReference type="Pfam" id="PF00096">
    <property type="entry name" value="zf-C2H2"/>
    <property type="match status" value="2"/>
</dbReference>
<dbReference type="InterPro" id="IPR050331">
    <property type="entry name" value="Zinc_finger"/>
</dbReference>
<dbReference type="GO" id="GO:0003677">
    <property type="term" value="F:DNA binding"/>
    <property type="evidence" value="ECO:0007669"/>
    <property type="project" value="UniProtKB-KW"/>
</dbReference>
<evidence type="ECO:0000259" key="9">
    <source>
        <dbReference type="PROSITE" id="PS50157"/>
    </source>
</evidence>